<feature type="domain" description="Thioredoxin" evidence="1">
    <location>
        <begin position="11"/>
        <end position="97"/>
    </location>
</feature>
<name>A0ABR2KF51_9EUKA</name>
<dbReference type="SUPFAM" id="SSF52833">
    <property type="entry name" value="Thioredoxin-like"/>
    <property type="match status" value="1"/>
</dbReference>
<keyword evidence="3" id="KW-1185">Reference proteome</keyword>
<dbReference type="InterPro" id="IPR013766">
    <property type="entry name" value="Thioredoxin_domain"/>
</dbReference>
<evidence type="ECO:0000313" key="2">
    <source>
        <dbReference type="EMBL" id="KAK8889543.1"/>
    </source>
</evidence>
<comment type="caution">
    <text evidence="2">The sequence shown here is derived from an EMBL/GenBank/DDBJ whole genome shotgun (WGS) entry which is preliminary data.</text>
</comment>
<dbReference type="Gene3D" id="3.40.30.10">
    <property type="entry name" value="Glutaredoxin"/>
    <property type="match status" value="1"/>
</dbReference>
<dbReference type="Pfam" id="PF00085">
    <property type="entry name" value="Thioredoxin"/>
    <property type="match status" value="1"/>
</dbReference>
<dbReference type="InterPro" id="IPR036249">
    <property type="entry name" value="Thioredoxin-like_sf"/>
</dbReference>
<proteinExistence type="predicted"/>
<dbReference type="InterPro" id="IPR052842">
    <property type="entry name" value="ER_Co-chaperone"/>
</dbReference>
<reference evidence="2 3" key="1">
    <citation type="submission" date="2024-04" db="EMBL/GenBank/DDBJ databases">
        <title>Tritrichomonas musculus Genome.</title>
        <authorList>
            <person name="Alves-Ferreira E."/>
            <person name="Grigg M."/>
            <person name="Lorenzi H."/>
            <person name="Galac M."/>
        </authorList>
    </citation>
    <scope>NUCLEOTIDE SEQUENCE [LARGE SCALE GENOMIC DNA]</scope>
    <source>
        <strain evidence="2 3">EAF2021</strain>
    </source>
</reference>
<evidence type="ECO:0000313" key="3">
    <source>
        <dbReference type="Proteomes" id="UP001470230"/>
    </source>
</evidence>
<evidence type="ECO:0000259" key="1">
    <source>
        <dbReference type="Pfam" id="PF00085"/>
    </source>
</evidence>
<protein>
    <recommendedName>
        <fullName evidence="1">Thioredoxin domain-containing protein</fullName>
    </recommendedName>
</protein>
<accession>A0ABR2KF51</accession>
<organism evidence="2 3">
    <name type="scientific">Tritrichomonas musculus</name>
    <dbReference type="NCBI Taxonomy" id="1915356"/>
    <lineage>
        <taxon>Eukaryota</taxon>
        <taxon>Metamonada</taxon>
        <taxon>Parabasalia</taxon>
        <taxon>Tritrichomonadida</taxon>
        <taxon>Tritrichomonadidae</taxon>
        <taxon>Tritrichomonas</taxon>
    </lineage>
</organism>
<dbReference type="PANTHER" id="PTHR45184:SF1">
    <property type="entry name" value="DNAJ PROTEIN ERDJ3A"/>
    <property type="match status" value="1"/>
</dbReference>
<dbReference type="PANTHER" id="PTHR45184">
    <property type="entry name" value="DNAJ PROTEIN ERDJ3A"/>
    <property type="match status" value="1"/>
</dbReference>
<gene>
    <name evidence="2" type="ORF">M9Y10_034293</name>
</gene>
<sequence length="231" mass="27251">MFLLLALVSSVKKMSEDIFEQNIKNGNGKTPYFVMFTDNDSHACHHAYKNFKKTELQANGIAEFYTIDSEECPNLTSHYEIQYFPTFGLFFRRQEIQFYGKFEIPSFTKFLIEQISLLLLPINTSWANNGRKQVIYFINRRIPPPYLAAAFGKYYKYDIDFAMNGNETIINQFPNISVPTWYFTDGEKNMTIDVINNIPFLYKTINEFFNIQEKEEPIQEPSKKKYNYNDL</sequence>
<dbReference type="EMBL" id="JAPFFF010000005">
    <property type="protein sequence ID" value="KAK8889543.1"/>
    <property type="molecule type" value="Genomic_DNA"/>
</dbReference>
<dbReference type="Proteomes" id="UP001470230">
    <property type="component" value="Unassembled WGS sequence"/>
</dbReference>